<feature type="domain" description="AAA" evidence="1">
    <location>
        <begin position="56"/>
        <end position="191"/>
    </location>
</feature>
<dbReference type="RefSeq" id="WP_066971730.1">
    <property type="nucleotide sequence ID" value="NZ_LWMT01000122.1"/>
</dbReference>
<protein>
    <submittedName>
        <fullName evidence="3">Uncharacterized protein</fullName>
    </submittedName>
</protein>
<dbReference type="PATRIC" id="fig|55758.3.peg.884"/>
<evidence type="ECO:0000313" key="3">
    <source>
        <dbReference type="EMBL" id="KZX14885.1"/>
    </source>
</evidence>
<gene>
    <name evidence="3" type="ORF">MBFIL_07900</name>
</gene>
<dbReference type="CDD" id="cd00009">
    <property type="entry name" value="AAA"/>
    <property type="match status" value="1"/>
</dbReference>
<organism evidence="3 4">
    <name type="scientific">Methanobrevibacter filiformis</name>
    <dbReference type="NCBI Taxonomy" id="55758"/>
    <lineage>
        <taxon>Archaea</taxon>
        <taxon>Methanobacteriati</taxon>
        <taxon>Methanobacteriota</taxon>
        <taxon>Methanomada group</taxon>
        <taxon>Methanobacteria</taxon>
        <taxon>Methanobacteriales</taxon>
        <taxon>Methanobacteriaceae</taxon>
        <taxon>Methanobrevibacter</taxon>
    </lineage>
</organism>
<feature type="domain" description="DUF4143" evidence="2">
    <location>
        <begin position="285"/>
        <end position="403"/>
    </location>
</feature>
<keyword evidence="4" id="KW-1185">Reference proteome</keyword>
<dbReference type="Gene3D" id="3.40.50.300">
    <property type="entry name" value="P-loop containing nucleotide triphosphate hydrolases"/>
    <property type="match status" value="1"/>
</dbReference>
<dbReference type="PANTHER" id="PTHR42990">
    <property type="entry name" value="ATPASE"/>
    <property type="match status" value="1"/>
</dbReference>
<evidence type="ECO:0000259" key="2">
    <source>
        <dbReference type="Pfam" id="PF13635"/>
    </source>
</evidence>
<dbReference type="InterPro" id="IPR041682">
    <property type="entry name" value="AAA_14"/>
</dbReference>
<evidence type="ECO:0000259" key="1">
    <source>
        <dbReference type="Pfam" id="PF13173"/>
    </source>
</evidence>
<dbReference type="Proteomes" id="UP000077066">
    <property type="component" value="Unassembled WGS sequence"/>
</dbReference>
<dbReference type="SUPFAM" id="SSF46785">
    <property type="entry name" value="Winged helix' DNA-binding domain"/>
    <property type="match status" value="1"/>
</dbReference>
<dbReference type="InterPro" id="IPR027417">
    <property type="entry name" value="P-loop_NTPase"/>
</dbReference>
<name>A0A166CUQ2_9EURY</name>
<sequence length="413" mass="48823">MNKNELIDYIYENLNEGPNVLIRRKTSGKNFPKFYRESFFKLKKHIDDFLDDFLENRFITLSGLRGLGKTTILIQIYKYLTNEKNISKDRILYINADDLEFIGITLYELIDTFIREIHETTPVSLDKKIFILIDEAHYDKNWSKVGKVFYDKNDNIFFIFTGSSTLSFEVNVDAVRRIKMEKIFPMNFQEYNRLKNNIKYPENYYETLNKMILSGENLDKMISKEHHLRKKFLNLDKPLIKEWENFLICGNFPFFLHDNSDEYFLRIFQMINKIIEKDVFTLKTFKTDSKSTISQIITYIGLQDPGGTSDKKLATILSKSPKTIREILNTLEKTRLLFSVRPYGSNGKIIRKPWKYYFSSASINASIRFKFGNFSIKNRKILGIFAETLVASYLFKLKEVENPFLNIYYDVVS</sequence>
<dbReference type="EMBL" id="LWMT01000122">
    <property type="protein sequence ID" value="KZX14885.1"/>
    <property type="molecule type" value="Genomic_DNA"/>
</dbReference>
<proteinExistence type="predicted"/>
<comment type="caution">
    <text evidence="3">The sequence shown here is derived from an EMBL/GenBank/DDBJ whole genome shotgun (WGS) entry which is preliminary data.</text>
</comment>
<reference evidence="3 4" key="1">
    <citation type="submission" date="2016-04" db="EMBL/GenBank/DDBJ databases">
        <title>Genome sequence of Methanobrevibacter filiformis DSM 11501.</title>
        <authorList>
            <person name="Poehlein A."/>
            <person name="Seedorf H."/>
            <person name="Daniel R."/>
        </authorList>
    </citation>
    <scope>NUCLEOTIDE SEQUENCE [LARGE SCALE GENOMIC DNA]</scope>
    <source>
        <strain evidence="3 4">DSM 11501</strain>
    </source>
</reference>
<dbReference type="Pfam" id="PF13635">
    <property type="entry name" value="DUF4143"/>
    <property type="match status" value="1"/>
</dbReference>
<dbReference type="InterPro" id="IPR036390">
    <property type="entry name" value="WH_DNA-bd_sf"/>
</dbReference>
<accession>A0A166CUQ2</accession>
<dbReference type="SUPFAM" id="SSF52540">
    <property type="entry name" value="P-loop containing nucleoside triphosphate hydrolases"/>
    <property type="match status" value="1"/>
</dbReference>
<dbReference type="InterPro" id="IPR025420">
    <property type="entry name" value="DUF4143"/>
</dbReference>
<dbReference type="STRING" id="55758.MBFIL_07900"/>
<dbReference type="PANTHER" id="PTHR42990:SF1">
    <property type="entry name" value="AAA+ ATPASE DOMAIN-CONTAINING PROTEIN"/>
    <property type="match status" value="1"/>
</dbReference>
<dbReference type="OrthoDB" id="358600at2157"/>
<dbReference type="Pfam" id="PF13173">
    <property type="entry name" value="AAA_14"/>
    <property type="match status" value="1"/>
</dbReference>
<dbReference type="AlphaFoldDB" id="A0A166CUQ2"/>
<evidence type="ECO:0000313" key="4">
    <source>
        <dbReference type="Proteomes" id="UP000077066"/>
    </source>
</evidence>